<dbReference type="FunFam" id="3.30.40.10:FF:000041">
    <property type="entry name" value="E3 ubiquitin-protein ligase SINAT3"/>
    <property type="match status" value="1"/>
</dbReference>
<feature type="domain" description="SIAH-type" evidence="11">
    <location>
        <begin position="70"/>
        <end position="133"/>
    </location>
</feature>
<dbReference type="EC" id="2.3.2.27" evidence="4"/>
<comment type="catalytic activity">
    <reaction evidence="1">
        <text>S-ubiquitinyl-[E2 ubiquitin-conjugating enzyme]-L-cysteine + [acceptor protein]-L-lysine = [E2 ubiquitin-conjugating enzyme]-L-cysteine + N(6)-ubiquitinyl-[acceptor protein]-L-lysine.</text>
        <dbReference type="EC" id="2.3.2.27"/>
    </reaction>
</comment>
<dbReference type="GO" id="GO:0005737">
    <property type="term" value="C:cytoplasm"/>
    <property type="evidence" value="ECO:0007669"/>
    <property type="project" value="TreeGrafter"/>
</dbReference>
<dbReference type="SUPFAM" id="SSF57850">
    <property type="entry name" value="RING/U-box"/>
    <property type="match status" value="1"/>
</dbReference>
<dbReference type="GO" id="GO:0008270">
    <property type="term" value="F:zinc ion binding"/>
    <property type="evidence" value="ECO:0007669"/>
    <property type="project" value="UniProtKB-KW"/>
</dbReference>
<keyword evidence="6" id="KW-0479">Metal-binding</keyword>
<dbReference type="UniPathway" id="UPA00143"/>
<evidence type="ECO:0000256" key="5">
    <source>
        <dbReference type="ARBA" id="ARBA00022679"/>
    </source>
</evidence>
<keyword evidence="8" id="KW-0833">Ubl conjugation pathway</keyword>
<evidence type="ECO:0000259" key="11">
    <source>
        <dbReference type="PROSITE" id="PS51081"/>
    </source>
</evidence>
<dbReference type="InterPro" id="IPR013010">
    <property type="entry name" value="Znf_SIAH"/>
</dbReference>
<dbReference type="GO" id="GO:0016567">
    <property type="term" value="P:protein ubiquitination"/>
    <property type="evidence" value="ECO:0007669"/>
    <property type="project" value="UniProtKB-UniPathway"/>
</dbReference>
<evidence type="ECO:0000256" key="6">
    <source>
        <dbReference type="ARBA" id="ARBA00022723"/>
    </source>
</evidence>
<organism evidence="12">
    <name type="scientific">Coptotermes formosanus</name>
    <name type="common">Formosan subterranean termite</name>
    <dbReference type="NCBI Taxonomy" id="36987"/>
    <lineage>
        <taxon>Eukaryota</taxon>
        <taxon>Metazoa</taxon>
        <taxon>Ecdysozoa</taxon>
        <taxon>Arthropoda</taxon>
        <taxon>Hexapoda</taxon>
        <taxon>Insecta</taxon>
        <taxon>Pterygota</taxon>
        <taxon>Neoptera</taxon>
        <taxon>Polyneoptera</taxon>
        <taxon>Dictyoptera</taxon>
        <taxon>Blattodea</taxon>
        <taxon>Blattoidea</taxon>
        <taxon>Termitoidae</taxon>
        <taxon>Rhinotermitidae</taxon>
        <taxon>Coptotermes</taxon>
    </lineage>
</organism>
<dbReference type="InterPro" id="IPR013083">
    <property type="entry name" value="Znf_RING/FYVE/PHD"/>
</dbReference>
<evidence type="ECO:0000256" key="10">
    <source>
        <dbReference type="PROSITE-ProRule" id="PRU00455"/>
    </source>
</evidence>
<dbReference type="GO" id="GO:0031624">
    <property type="term" value="F:ubiquitin conjugating enzyme binding"/>
    <property type="evidence" value="ECO:0007669"/>
    <property type="project" value="TreeGrafter"/>
</dbReference>
<evidence type="ECO:0000256" key="9">
    <source>
        <dbReference type="ARBA" id="ARBA00022833"/>
    </source>
</evidence>
<evidence type="ECO:0000256" key="8">
    <source>
        <dbReference type="ARBA" id="ARBA00022786"/>
    </source>
</evidence>
<dbReference type="GO" id="GO:0043161">
    <property type="term" value="P:proteasome-mediated ubiquitin-dependent protein catabolic process"/>
    <property type="evidence" value="ECO:0007669"/>
    <property type="project" value="TreeGrafter"/>
</dbReference>
<evidence type="ECO:0000256" key="4">
    <source>
        <dbReference type="ARBA" id="ARBA00012483"/>
    </source>
</evidence>
<dbReference type="Pfam" id="PF21361">
    <property type="entry name" value="Sina_ZnF"/>
    <property type="match status" value="1"/>
</dbReference>
<protein>
    <recommendedName>
        <fullName evidence="4">RING-type E3 ubiquitin transferase</fullName>
        <ecNumber evidence="4">2.3.2.27</ecNumber>
    </recommendedName>
</protein>
<accession>R4UK47</accession>
<dbReference type="SUPFAM" id="SSF49599">
    <property type="entry name" value="TRAF domain-like"/>
    <property type="match status" value="1"/>
</dbReference>
<dbReference type="GO" id="GO:0061630">
    <property type="term" value="F:ubiquitin protein ligase activity"/>
    <property type="evidence" value="ECO:0007669"/>
    <property type="project" value="UniProtKB-EC"/>
</dbReference>
<dbReference type="PANTHER" id="PTHR45877">
    <property type="entry name" value="E3 UBIQUITIN-PROTEIN LIGASE SIAH2"/>
    <property type="match status" value="1"/>
</dbReference>
<evidence type="ECO:0000313" key="12">
    <source>
        <dbReference type="EMBL" id="AGM32464.1"/>
    </source>
</evidence>
<dbReference type="PROSITE" id="PS51081">
    <property type="entry name" value="ZF_SIAH"/>
    <property type="match status" value="1"/>
</dbReference>
<dbReference type="PANTHER" id="PTHR45877:SF2">
    <property type="entry name" value="E3 UBIQUITIN-PROTEIN LIGASE SINA-RELATED"/>
    <property type="match status" value="1"/>
</dbReference>
<comment type="pathway">
    <text evidence="2">Protein modification; protein ubiquitination.</text>
</comment>
<keyword evidence="7 10" id="KW-0863">Zinc-finger</keyword>
<dbReference type="InterPro" id="IPR004162">
    <property type="entry name" value="SINA-like_animal"/>
</dbReference>
<name>R4UK47_COPFO</name>
<evidence type="ECO:0000256" key="7">
    <source>
        <dbReference type="ARBA" id="ARBA00022771"/>
    </source>
</evidence>
<evidence type="ECO:0000256" key="1">
    <source>
        <dbReference type="ARBA" id="ARBA00000900"/>
    </source>
</evidence>
<dbReference type="InterPro" id="IPR008974">
    <property type="entry name" value="TRAF-like"/>
</dbReference>
<comment type="similarity">
    <text evidence="3">Belongs to the SINA (Seven in absentia) family.</text>
</comment>
<dbReference type="InterPro" id="IPR049548">
    <property type="entry name" value="Sina-like_RING"/>
</dbReference>
<proteinExistence type="evidence at transcript level"/>
<keyword evidence="9" id="KW-0862">Zinc</keyword>
<dbReference type="Gene3D" id="3.30.40.10">
    <property type="entry name" value="Zinc/RING finger domain, C3HC4 (zinc finger)"/>
    <property type="match status" value="2"/>
</dbReference>
<sequence>MQSQSTGTEEGFLSQLQCPECMEYLRPPITLCVNGHNICSICRPKVQHCPTCGQQLSDIRNLALETVARNMKYTCPYQNYGCGEILAYDMIREHQEKCRYRPQICPVVKPARGSCSWIGLHSDMKGHLKEQHRDLCCDYVEGESKVLNTPMCVSQFVFASDEVFYFRFQDSSNTLYGVVQYIGPAENAAKYKYKVEFVNTDNTEGATVMHLSSSFAENFDDIFRSGNCGKLQIDRLSRLKNEMVL</sequence>
<reference evidence="12" key="1">
    <citation type="submission" date="2013-02" db="EMBL/GenBank/DDBJ databases">
        <title>Immune-Related transcriptome of Coptotermes formosanus Shiraki workers: the defense mechanism.</title>
        <authorList>
            <person name="Hussain A."/>
            <person name="Li Y.F."/>
            <person name="Cheng Y."/>
            <person name="Liu Y."/>
            <person name="Chen C.C."/>
            <person name="Wen S.Y."/>
        </authorList>
    </citation>
    <scope>NUCLEOTIDE SEQUENCE</scope>
</reference>
<dbReference type="EMBL" id="KC571965">
    <property type="protein sequence ID" value="AGM32464.1"/>
    <property type="molecule type" value="mRNA"/>
</dbReference>
<dbReference type="AlphaFoldDB" id="R4UK47"/>
<evidence type="ECO:0000256" key="2">
    <source>
        <dbReference type="ARBA" id="ARBA00004906"/>
    </source>
</evidence>
<evidence type="ECO:0000256" key="3">
    <source>
        <dbReference type="ARBA" id="ARBA00009119"/>
    </source>
</evidence>
<keyword evidence="5" id="KW-0808">Transferase</keyword>
<dbReference type="Pfam" id="PF21362">
    <property type="entry name" value="Sina_RING"/>
    <property type="match status" value="1"/>
</dbReference>
<dbReference type="Gene3D" id="2.60.210.10">
    <property type="entry name" value="Apoptosis, Tumor Necrosis Factor Receptor Associated Protein 2, Chain A"/>
    <property type="match status" value="1"/>
</dbReference>